<keyword evidence="5 7" id="KW-0472">Membrane</keyword>
<feature type="transmembrane region" description="Helical" evidence="7">
    <location>
        <begin position="110"/>
        <end position="131"/>
    </location>
</feature>
<dbReference type="PANTHER" id="PTHR32322">
    <property type="entry name" value="INNER MEMBRANE TRANSPORTER"/>
    <property type="match status" value="1"/>
</dbReference>
<dbReference type="GO" id="GO:0016020">
    <property type="term" value="C:membrane"/>
    <property type="evidence" value="ECO:0007669"/>
    <property type="project" value="UniProtKB-SubCell"/>
</dbReference>
<feature type="compositionally biased region" description="Gly residues" evidence="6">
    <location>
        <begin position="1"/>
        <end position="14"/>
    </location>
</feature>
<feature type="domain" description="EamA" evidence="8">
    <location>
        <begin position="196"/>
        <end position="334"/>
    </location>
</feature>
<evidence type="ECO:0000259" key="8">
    <source>
        <dbReference type="Pfam" id="PF00892"/>
    </source>
</evidence>
<evidence type="ECO:0000256" key="1">
    <source>
        <dbReference type="ARBA" id="ARBA00004141"/>
    </source>
</evidence>
<proteinExistence type="inferred from homology"/>
<reference evidence="9 10" key="1">
    <citation type="journal article" date="2015" name="Genome Announc.">
        <title>Complete Genome Sequencing of Protease-Producing Novel Arthrobacter sp. Strain IHBB 11108 Using PacBio Single-Molecule Real-Time Sequencing Technology.</title>
        <authorList>
            <person name="Kiran S."/>
            <person name="Swarnkar M.K."/>
            <person name="Pal M."/>
            <person name="Thakur R."/>
            <person name="Tewari R."/>
            <person name="Singh A.K."/>
            <person name="Gulati A."/>
        </authorList>
    </citation>
    <scope>NUCLEOTIDE SEQUENCE [LARGE SCALE GENOMIC DNA]</scope>
    <source>
        <strain evidence="9 10">IHBB 11108</strain>
    </source>
</reference>
<evidence type="ECO:0000256" key="6">
    <source>
        <dbReference type="SAM" id="MobiDB-lite"/>
    </source>
</evidence>
<evidence type="ECO:0000313" key="10">
    <source>
        <dbReference type="Proteomes" id="UP000061839"/>
    </source>
</evidence>
<feature type="transmembrane region" description="Helical" evidence="7">
    <location>
        <begin position="164"/>
        <end position="183"/>
    </location>
</feature>
<dbReference type="InterPro" id="IPR000620">
    <property type="entry name" value="EamA_dom"/>
</dbReference>
<comment type="similarity">
    <text evidence="2">Belongs to the EamA transporter family.</text>
</comment>
<feature type="transmembrane region" description="Helical" evidence="7">
    <location>
        <begin position="43"/>
        <end position="66"/>
    </location>
</feature>
<evidence type="ECO:0000256" key="4">
    <source>
        <dbReference type="ARBA" id="ARBA00022989"/>
    </source>
</evidence>
<sequence>MSGDIGGEQPGELGGTVASGSHPGQPEPKQVQPGEQQPGLSRAAVLAMCCALALLLAATWILSGVLVEHNEAQTVAAGRSLFSCLGLLLIALRSRGALQRSVAMVVHRPLALLISGLLGVSIYALFSLYAISSVGTSVTNLVIAMAPALSLVFGVLFFRQRSGWMAVTAVLVAVAGAAIYVLGSFDSSATDQSTWLWGVAAALLAVCSIALYGQHYAGISKGHKPSDLLLGIFCFGTVVLLLVMAVNGSLAGFLSIAPIDWLWFFVLGVLIYVPVYIIQHRLIHEKGAVFTATVSLAVPFVVRAAEVLIFGKPWPNGAEIVGLLLCVAGIAVVVRLGTSKPSRGEPGSPPAR</sequence>
<feature type="transmembrane region" description="Helical" evidence="7">
    <location>
        <begin position="72"/>
        <end position="90"/>
    </location>
</feature>
<evidence type="ECO:0000256" key="7">
    <source>
        <dbReference type="SAM" id="Phobius"/>
    </source>
</evidence>
<keyword evidence="10" id="KW-1185">Reference proteome</keyword>
<dbReference type="AlphaFoldDB" id="A0A0D4BYV7"/>
<dbReference type="InterPro" id="IPR050638">
    <property type="entry name" value="AA-Vitamin_Transporters"/>
</dbReference>
<dbReference type="RefSeq" id="WP_045074900.1">
    <property type="nucleotide sequence ID" value="NZ_CP011005.1"/>
</dbReference>
<dbReference type="HOGENOM" id="CLU_786766_0_0_11"/>
<keyword evidence="3 7" id="KW-0812">Transmembrane</keyword>
<feature type="domain" description="EamA" evidence="8">
    <location>
        <begin position="47"/>
        <end position="181"/>
    </location>
</feature>
<feature type="transmembrane region" description="Helical" evidence="7">
    <location>
        <begin position="195"/>
        <end position="216"/>
    </location>
</feature>
<feature type="transmembrane region" description="Helical" evidence="7">
    <location>
        <begin position="137"/>
        <end position="157"/>
    </location>
</feature>
<feature type="transmembrane region" description="Helical" evidence="7">
    <location>
        <begin position="228"/>
        <end position="255"/>
    </location>
</feature>
<dbReference type="OrthoDB" id="5189443at2"/>
<comment type="subcellular location">
    <subcellularLocation>
        <location evidence="1">Membrane</location>
        <topology evidence="1">Multi-pass membrane protein</topology>
    </subcellularLocation>
</comment>
<evidence type="ECO:0000256" key="2">
    <source>
        <dbReference type="ARBA" id="ARBA00007362"/>
    </source>
</evidence>
<dbReference type="KEGG" id="ari:UM93_08110"/>
<name>A0A0D4BYV7_9MICC</name>
<feature type="transmembrane region" description="Helical" evidence="7">
    <location>
        <begin position="317"/>
        <end position="336"/>
    </location>
</feature>
<dbReference type="Pfam" id="PF00892">
    <property type="entry name" value="EamA"/>
    <property type="match status" value="2"/>
</dbReference>
<protein>
    <recommendedName>
        <fullName evidence="8">EamA domain-containing protein</fullName>
    </recommendedName>
</protein>
<evidence type="ECO:0000256" key="3">
    <source>
        <dbReference type="ARBA" id="ARBA00022692"/>
    </source>
</evidence>
<accession>A0A0D4BYV7</accession>
<dbReference type="Proteomes" id="UP000061839">
    <property type="component" value="Chromosome"/>
</dbReference>
<feature type="transmembrane region" description="Helical" evidence="7">
    <location>
        <begin position="290"/>
        <end position="311"/>
    </location>
</feature>
<dbReference type="PANTHER" id="PTHR32322:SF2">
    <property type="entry name" value="EAMA DOMAIN-CONTAINING PROTEIN"/>
    <property type="match status" value="1"/>
</dbReference>
<gene>
    <name evidence="9" type="ORF">UM93_08110</name>
</gene>
<organism evidence="9 10">
    <name type="scientific">Psychromicrobium lacuslunae</name>
    <dbReference type="NCBI Taxonomy" id="1618207"/>
    <lineage>
        <taxon>Bacteria</taxon>
        <taxon>Bacillati</taxon>
        <taxon>Actinomycetota</taxon>
        <taxon>Actinomycetes</taxon>
        <taxon>Micrococcales</taxon>
        <taxon>Micrococcaceae</taxon>
        <taxon>Psychromicrobium</taxon>
    </lineage>
</organism>
<dbReference type="PATRIC" id="fig|1618207.4.peg.1641"/>
<feature type="region of interest" description="Disordered" evidence="6">
    <location>
        <begin position="1"/>
        <end position="36"/>
    </location>
</feature>
<feature type="transmembrane region" description="Helical" evidence="7">
    <location>
        <begin position="261"/>
        <end position="278"/>
    </location>
</feature>
<evidence type="ECO:0000313" key="9">
    <source>
        <dbReference type="EMBL" id="AJT41489.1"/>
    </source>
</evidence>
<dbReference type="InterPro" id="IPR037185">
    <property type="entry name" value="EmrE-like"/>
</dbReference>
<keyword evidence="4 7" id="KW-1133">Transmembrane helix</keyword>
<dbReference type="SUPFAM" id="SSF103481">
    <property type="entry name" value="Multidrug resistance efflux transporter EmrE"/>
    <property type="match status" value="2"/>
</dbReference>
<evidence type="ECO:0000256" key="5">
    <source>
        <dbReference type="ARBA" id="ARBA00023136"/>
    </source>
</evidence>
<dbReference type="EMBL" id="CP011005">
    <property type="protein sequence ID" value="AJT41489.1"/>
    <property type="molecule type" value="Genomic_DNA"/>
</dbReference>